<feature type="transmembrane region" description="Helical" evidence="1">
    <location>
        <begin position="211"/>
        <end position="242"/>
    </location>
</feature>
<dbReference type="Pfam" id="PF09913">
    <property type="entry name" value="DUF2142"/>
    <property type="match status" value="1"/>
</dbReference>
<dbReference type="AlphaFoldDB" id="A0A1B2HGY2"/>
<sequence>MTGNRSSFRLWLFAFLGFFLLSASWAIAAPYEGPADESRHTVRAAGIFEGQVIAEQTPEGAVQDVPASLLVNWCFQQKATVAADCLHVRDPAAGEALREESTPAGRNNPAYYVVTSWPLAFWPNWTGVVLSRLLTGVISSALLACAFVAAARWTRSRAMVAGLIVGATPMVFHVNGSVNPQSLEIPAGAALFAAMMALVHGRKAGEGVNRAAVALAGISSAVIVVPRFTGIMWLVGIVLVALVPSSKDRLRELWRSATVKRWSVFVAVATAVGLSWTVLVKPADPSGYDHGWTFGYMARFVVMDLYPNIANQMVAVTGWNDTLMPRLIYVAWFMASGLLVLGGLVVGNRTDRWRLLFLFFGTFAPLLVLELLSANQIGWFNQGRYFLPGAIALPMLGAWIMSRRVLSEEQMGRITRMLAVLLLPIHLVCLAFTMTRWQSGLASINPFKGSWTPAYGSVLPLVLATVAVGITFVVYWRVSGVPVAAEPEPVTEEPVKEPIRAAHS</sequence>
<feature type="transmembrane region" description="Helical" evidence="1">
    <location>
        <begin position="385"/>
        <end position="402"/>
    </location>
</feature>
<feature type="transmembrane region" description="Helical" evidence="1">
    <location>
        <begin position="129"/>
        <end position="151"/>
    </location>
</feature>
<evidence type="ECO:0000256" key="2">
    <source>
        <dbReference type="SAM" id="SignalP"/>
    </source>
</evidence>
<evidence type="ECO:0000256" key="1">
    <source>
        <dbReference type="SAM" id="Phobius"/>
    </source>
</evidence>
<feature type="transmembrane region" description="Helical" evidence="1">
    <location>
        <begin position="329"/>
        <end position="348"/>
    </location>
</feature>
<dbReference type="RefSeq" id="WP_065915382.1">
    <property type="nucleotide sequence ID" value="NZ_CP016793.1"/>
</dbReference>
<proteinExistence type="predicted"/>
<dbReference type="KEGG" id="led:BBK82_13795"/>
<protein>
    <recommendedName>
        <fullName evidence="5">DUF2142 domain-containing protein</fullName>
    </recommendedName>
</protein>
<keyword evidence="4" id="KW-1185">Reference proteome</keyword>
<keyword evidence="1" id="KW-0812">Transmembrane</keyword>
<dbReference type="Proteomes" id="UP000093053">
    <property type="component" value="Chromosome"/>
</dbReference>
<evidence type="ECO:0000313" key="3">
    <source>
        <dbReference type="EMBL" id="ANZ36984.1"/>
    </source>
</evidence>
<keyword evidence="1" id="KW-1133">Transmembrane helix</keyword>
<keyword evidence="1" id="KW-0472">Membrane</keyword>
<feature type="signal peptide" evidence="2">
    <location>
        <begin position="1"/>
        <end position="28"/>
    </location>
</feature>
<feature type="transmembrane region" description="Helical" evidence="1">
    <location>
        <begin position="262"/>
        <end position="280"/>
    </location>
</feature>
<dbReference type="InterPro" id="IPR018674">
    <property type="entry name" value="DUF2142_membrane"/>
</dbReference>
<dbReference type="STRING" id="1586287.BBK82_13795"/>
<dbReference type="OrthoDB" id="3218260at2"/>
<accession>A0A1B2HGY2</accession>
<feature type="chain" id="PRO_5008538173" description="DUF2142 domain-containing protein" evidence="2">
    <location>
        <begin position="29"/>
        <end position="504"/>
    </location>
</feature>
<feature type="transmembrane region" description="Helical" evidence="1">
    <location>
        <begin position="454"/>
        <end position="476"/>
    </location>
</feature>
<evidence type="ECO:0008006" key="5">
    <source>
        <dbReference type="Google" id="ProtNLM"/>
    </source>
</evidence>
<reference evidence="3 4" key="1">
    <citation type="submission" date="2016-07" db="EMBL/GenBank/DDBJ databases">
        <title>Complete genome sequence of the Lentzea guizhouensis DHS C013.</title>
        <authorList>
            <person name="Cao C."/>
        </authorList>
    </citation>
    <scope>NUCLEOTIDE SEQUENCE [LARGE SCALE GENOMIC DNA]</scope>
    <source>
        <strain evidence="3 4">DHS C013</strain>
    </source>
</reference>
<organism evidence="3 4">
    <name type="scientific">Lentzea guizhouensis</name>
    <dbReference type="NCBI Taxonomy" id="1586287"/>
    <lineage>
        <taxon>Bacteria</taxon>
        <taxon>Bacillati</taxon>
        <taxon>Actinomycetota</taxon>
        <taxon>Actinomycetes</taxon>
        <taxon>Pseudonocardiales</taxon>
        <taxon>Pseudonocardiaceae</taxon>
        <taxon>Lentzea</taxon>
    </lineage>
</organism>
<gene>
    <name evidence="3" type="ORF">BBK82_13795</name>
</gene>
<dbReference type="EMBL" id="CP016793">
    <property type="protein sequence ID" value="ANZ36984.1"/>
    <property type="molecule type" value="Genomic_DNA"/>
</dbReference>
<feature type="transmembrane region" description="Helical" evidence="1">
    <location>
        <begin position="355"/>
        <end position="373"/>
    </location>
</feature>
<evidence type="ECO:0000313" key="4">
    <source>
        <dbReference type="Proteomes" id="UP000093053"/>
    </source>
</evidence>
<keyword evidence="2" id="KW-0732">Signal</keyword>
<feature type="transmembrane region" description="Helical" evidence="1">
    <location>
        <begin position="414"/>
        <end position="434"/>
    </location>
</feature>
<feature type="transmembrane region" description="Helical" evidence="1">
    <location>
        <begin position="158"/>
        <end position="176"/>
    </location>
</feature>
<name>A0A1B2HGY2_9PSEU</name>